<name>A0A1M6K522_REIAG</name>
<keyword evidence="2" id="KW-0560">Oxidoreductase</keyword>
<comment type="similarity">
    <text evidence="1">Belongs to the short-chain dehydrogenases/reductases (SDR) family.</text>
</comment>
<evidence type="ECO:0000259" key="3">
    <source>
        <dbReference type="SMART" id="SM00822"/>
    </source>
</evidence>
<dbReference type="InterPro" id="IPR020904">
    <property type="entry name" value="Sc_DH/Rdtase_CS"/>
</dbReference>
<proteinExistence type="inferred from homology"/>
<evidence type="ECO:0000313" key="4">
    <source>
        <dbReference type="EMBL" id="SHJ54028.1"/>
    </source>
</evidence>
<protein>
    <submittedName>
        <fullName evidence="4">NAD(P)-dependent dehydrogenase, short-chain alcohol dehydrogenase family</fullName>
    </submittedName>
</protein>
<dbReference type="PANTHER" id="PTHR42760">
    <property type="entry name" value="SHORT-CHAIN DEHYDROGENASES/REDUCTASES FAMILY MEMBER"/>
    <property type="match status" value="1"/>
</dbReference>
<dbReference type="PANTHER" id="PTHR42760:SF115">
    <property type="entry name" value="3-OXOACYL-[ACYL-CARRIER-PROTEIN] REDUCTASE FABG"/>
    <property type="match status" value="1"/>
</dbReference>
<dbReference type="NCBIfam" id="NF006132">
    <property type="entry name" value="PRK08277.1"/>
    <property type="match status" value="1"/>
</dbReference>
<reference evidence="5" key="1">
    <citation type="submission" date="2016-11" db="EMBL/GenBank/DDBJ databases">
        <authorList>
            <person name="Varghese N."/>
            <person name="Submissions S."/>
        </authorList>
    </citation>
    <scope>NUCLEOTIDE SEQUENCE [LARGE SCALE GENOMIC DNA]</scope>
    <source>
        <strain evidence="5">DSM 26134</strain>
    </source>
</reference>
<dbReference type="InterPro" id="IPR002347">
    <property type="entry name" value="SDR_fam"/>
</dbReference>
<sequence>MTNFSVQDKVVVITGGSGVLGGSMAQHFAQEGAKVVLISRSQDKLEAQVAQLTPINSDVVGISCDVMNTESLQSAKQQIMDQFGRIDVLINAAGGNVPGATQKEDQQIFDLDLGEIDYAMDVNLKGSIYPSLIFGEAIAAQGAGSIINISSMATYTAITRVMSYSVAKTGVNSFTQWMAAEMARRYGDKVRVNAIAPGFFIGDQNRKLLLNEDGSLTDRSEKVIAKTPMGRFGEITELNGAVQFLCSESATFVTGVVLPVDGGFSAFSGV</sequence>
<dbReference type="Gene3D" id="3.40.50.720">
    <property type="entry name" value="NAD(P)-binding Rossmann-like Domain"/>
    <property type="match status" value="1"/>
</dbReference>
<dbReference type="EMBL" id="FRAA01000001">
    <property type="protein sequence ID" value="SHJ54028.1"/>
    <property type="molecule type" value="Genomic_DNA"/>
</dbReference>
<dbReference type="InterPro" id="IPR057326">
    <property type="entry name" value="KR_dom"/>
</dbReference>
<dbReference type="Proteomes" id="UP000184474">
    <property type="component" value="Unassembled WGS sequence"/>
</dbReference>
<dbReference type="AlphaFoldDB" id="A0A1M6K522"/>
<dbReference type="Pfam" id="PF13561">
    <property type="entry name" value="adh_short_C2"/>
    <property type="match status" value="1"/>
</dbReference>
<evidence type="ECO:0000256" key="1">
    <source>
        <dbReference type="ARBA" id="ARBA00006484"/>
    </source>
</evidence>
<dbReference type="GO" id="GO:0016616">
    <property type="term" value="F:oxidoreductase activity, acting on the CH-OH group of donors, NAD or NADP as acceptor"/>
    <property type="evidence" value="ECO:0007669"/>
    <property type="project" value="UniProtKB-ARBA"/>
</dbReference>
<accession>A0A1M6K522</accession>
<dbReference type="SMART" id="SM00822">
    <property type="entry name" value="PKS_KR"/>
    <property type="match status" value="1"/>
</dbReference>
<dbReference type="PROSITE" id="PS00061">
    <property type="entry name" value="ADH_SHORT"/>
    <property type="match status" value="1"/>
</dbReference>
<dbReference type="InterPro" id="IPR036291">
    <property type="entry name" value="NAD(P)-bd_dom_sf"/>
</dbReference>
<dbReference type="RefSeq" id="WP_073119028.1">
    <property type="nucleotide sequence ID" value="NZ_FRAA01000001.1"/>
</dbReference>
<organism evidence="4 5">
    <name type="scientific">Reichenbachiella agariperforans</name>
    <dbReference type="NCBI Taxonomy" id="156994"/>
    <lineage>
        <taxon>Bacteria</taxon>
        <taxon>Pseudomonadati</taxon>
        <taxon>Bacteroidota</taxon>
        <taxon>Cytophagia</taxon>
        <taxon>Cytophagales</taxon>
        <taxon>Reichenbachiellaceae</taxon>
        <taxon>Reichenbachiella</taxon>
    </lineage>
</organism>
<dbReference type="SUPFAM" id="SSF51735">
    <property type="entry name" value="NAD(P)-binding Rossmann-fold domains"/>
    <property type="match status" value="1"/>
</dbReference>
<evidence type="ECO:0000313" key="5">
    <source>
        <dbReference type="Proteomes" id="UP000184474"/>
    </source>
</evidence>
<gene>
    <name evidence="4" type="ORF">SAMN04488028_101444</name>
</gene>
<evidence type="ECO:0000256" key="2">
    <source>
        <dbReference type="ARBA" id="ARBA00023002"/>
    </source>
</evidence>
<dbReference type="FunFam" id="3.40.50.720:FF:000240">
    <property type="entry name" value="SDR family oxidoreductase"/>
    <property type="match status" value="1"/>
</dbReference>
<keyword evidence="5" id="KW-1185">Reference proteome</keyword>
<feature type="domain" description="Ketoreductase" evidence="3">
    <location>
        <begin position="9"/>
        <end position="198"/>
    </location>
</feature>
<dbReference type="GO" id="GO:0005975">
    <property type="term" value="P:carbohydrate metabolic process"/>
    <property type="evidence" value="ECO:0007669"/>
    <property type="project" value="UniProtKB-ARBA"/>
</dbReference>
<dbReference type="STRING" id="156994.SAMN04488028_101444"/>
<dbReference type="PRINTS" id="PR00080">
    <property type="entry name" value="SDRFAMILY"/>
</dbReference>
<dbReference type="PRINTS" id="PR00081">
    <property type="entry name" value="GDHRDH"/>
</dbReference>